<comment type="caution">
    <text evidence="1">The sequence shown here is derived from an EMBL/GenBank/DDBJ whole genome shotgun (WGS) entry which is preliminary data.</text>
</comment>
<evidence type="ECO:0000313" key="2">
    <source>
        <dbReference type="Proteomes" id="UP001303473"/>
    </source>
</evidence>
<accession>A0AAN6MV97</accession>
<dbReference type="InterPro" id="IPR027417">
    <property type="entry name" value="P-loop_NTPase"/>
</dbReference>
<dbReference type="Gene3D" id="3.40.50.300">
    <property type="entry name" value="P-loop containing nucleotide triphosphate hydrolases"/>
    <property type="match status" value="1"/>
</dbReference>
<organism evidence="1 2">
    <name type="scientific">Diplogelasinospora grovesii</name>
    <dbReference type="NCBI Taxonomy" id="303347"/>
    <lineage>
        <taxon>Eukaryota</taxon>
        <taxon>Fungi</taxon>
        <taxon>Dikarya</taxon>
        <taxon>Ascomycota</taxon>
        <taxon>Pezizomycotina</taxon>
        <taxon>Sordariomycetes</taxon>
        <taxon>Sordariomycetidae</taxon>
        <taxon>Sordariales</taxon>
        <taxon>Diplogelasinosporaceae</taxon>
        <taxon>Diplogelasinospora</taxon>
    </lineage>
</organism>
<reference evidence="2" key="1">
    <citation type="journal article" date="2023" name="Mol. Phylogenet. Evol.">
        <title>Genome-scale phylogeny and comparative genomics of the fungal order Sordariales.</title>
        <authorList>
            <person name="Hensen N."/>
            <person name="Bonometti L."/>
            <person name="Westerberg I."/>
            <person name="Brannstrom I.O."/>
            <person name="Guillou S."/>
            <person name="Cros-Aarteil S."/>
            <person name="Calhoun S."/>
            <person name="Haridas S."/>
            <person name="Kuo A."/>
            <person name="Mondo S."/>
            <person name="Pangilinan J."/>
            <person name="Riley R."/>
            <person name="LaButti K."/>
            <person name="Andreopoulos B."/>
            <person name="Lipzen A."/>
            <person name="Chen C."/>
            <person name="Yan M."/>
            <person name="Daum C."/>
            <person name="Ng V."/>
            <person name="Clum A."/>
            <person name="Steindorff A."/>
            <person name="Ohm R.A."/>
            <person name="Martin F."/>
            <person name="Silar P."/>
            <person name="Natvig D.O."/>
            <person name="Lalanne C."/>
            <person name="Gautier V."/>
            <person name="Ament-Velasquez S.L."/>
            <person name="Kruys A."/>
            <person name="Hutchinson M.I."/>
            <person name="Powell A.J."/>
            <person name="Barry K."/>
            <person name="Miller A.N."/>
            <person name="Grigoriev I.V."/>
            <person name="Debuchy R."/>
            <person name="Gladieux P."/>
            <person name="Hiltunen Thoren M."/>
            <person name="Johannesson H."/>
        </authorList>
    </citation>
    <scope>NUCLEOTIDE SEQUENCE [LARGE SCALE GENOMIC DNA]</scope>
    <source>
        <strain evidence="2">CBS 340.73</strain>
    </source>
</reference>
<keyword evidence="2" id="KW-1185">Reference proteome</keyword>
<dbReference type="EMBL" id="MU854023">
    <property type="protein sequence ID" value="KAK3934141.1"/>
    <property type="molecule type" value="Genomic_DNA"/>
</dbReference>
<gene>
    <name evidence="1" type="ORF">QBC46DRAFT_400573</name>
</gene>
<dbReference type="InterPro" id="IPR040632">
    <property type="entry name" value="Sulfotransfer_4"/>
</dbReference>
<dbReference type="AlphaFoldDB" id="A0AAN6MV97"/>
<dbReference type="Pfam" id="PF17784">
    <property type="entry name" value="Sulfotransfer_4"/>
    <property type="match status" value="1"/>
</dbReference>
<dbReference type="SUPFAM" id="SSF52540">
    <property type="entry name" value="P-loop containing nucleoside triphosphate hydrolases"/>
    <property type="match status" value="1"/>
</dbReference>
<evidence type="ECO:0000313" key="1">
    <source>
        <dbReference type="EMBL" id="KAK3934141.1"/>
    </source>
</evidence>
<dbReference type="Proteomes" id="UP001303473">
    <property type="component" value="Unassembled WGS sequence"/>
</dbReference>
<dbReference type="PANTHER" id="PTHR36978">
    <property type="entry name" value="P-LOOP CONTAINING NUCLEOTIDE TRIPHOSPHATE HYDROLASE"/>
    <property type="match status" value="1"/>
</dbReference>
<name>A0AAN6MV97_9PEZI</name>
<proteinExistence type="predicted"/>
<sequence>MSRFVDSLPAPEKPRYMKVVSLTMSRNGTNGLYTALKILGFKPYHVVEMLPNGIPHLKMVGEATRAVRTDRGRYSRADFDKLLGEYDAACVPFFIEDLVRAYPDAKFVLITREPQAWLTSMKKTVIKAAKEQGRFPATLFQYLDPTMWHFRRMTEAWISLWWPSGNIDDDEEAFRTYDKHNRLARGLVPPERRVRRASKAVEKEGDTESPQQRAFCGWNSRNRCRCLVLDGCHAYRALGTLQATPFWLLDNLLLRRNCLGLLSTSIEVSAIRFISCCHAHWSQA</sequence>
<dbReference type="PANTHER" id="PTHR36978:SF4">
    <property type="entry name" value="P-LOOP CONTAINING NUCLEOSIDE TRIPHOSPHATE HYDROLASE PROTEIN"/>
    <property type="match status" value="1"/>
</dbReference>
<protein>
    <submittedName>
        <fullName evidence="1">Uncharacterized protein</fullName>
    </submittedName>
</protein>